<evidence type="ECO:0000313" key="2">
    <source>
        <dbReference type="EMBL" id="CAG8564374.1"/>
    </source>
</evidence>
<evidence type="ECO:0000313" key="3">
    <source>
        <dbReference type="Proteomes" id="UP000789831"/>
    </source>
</evidence>
<dbReference type="AlphaFoldDB" id="A0A9N9BHU8"/>
<accession>A0A9N9BHU8</accession>
<keyword evidence="3" id="KW-1185">Reference proteome</keyword>
<dbReference type="EMBL" id="CAJVPL010001313">
    <property type="protein sequence ID" value="CAG8564374.1"/>
    <property type="molecule type" value="Genomic_DNA"/>
</dbReference>
<protein>
    <submittedName>
        <fullName evidence="2">8955_t:CDS:1</fullName>
    </submittedName>
</protein>
<name>A0A9N9BHU8_9GLOM</name>
<sequence length="77" mass="8906">MEVELLVFSAWQILFDLRFMACAAIVTDRRYGNENPALQRSTWCLAITMVQNVLLKYIGHKLQLETGVSLLLYSRIE</sequence>
<evidence type="ECO:0000256" key="1">
    <source>
        <dbReference type="SAM" id="SignalP"/>
    </source>
</evidence>
<gene>
    <name evidence="2" type="ORF">AGERDE_LOCUS7311</name>
</gene>
<dbReference type="Proteomes" id="UP000789831">
    <property type="component" value="Unassembled WGS sequence"/>
</dbReference>
<reference evidence="2" key="1">
    <citation type="submission" date="2021-06" db="EMBL/GenBank/DDBJ databases">
        <authorList>
            <person name="Kallberg Y."/>
            <person name="Tangrot J."/>
            <person name="Rosling A."/>
        </authorList>
    </citation>
    <scope>NUCLEOTIDE SEQUENCE</scope>
    <source>
        <strain evidence="2">MT106</strain>
    </source>
</reference>
<feature type="chain" id="PRO_5040185363" evidence="1">
    <location>
        <begin position="25"/>
        <end position="77"/>
    </location>
</feature>
<organism evidence="2 3">
    <name type="scientific">Ambispora gerdemannii</name>
    <dbReference type="NCBI Taxonomy" id="144530"/>
    <lineage>
        <taxon>Eukaryota</taxon>
        <taxon>Fungi</taxon>
        <taxon>Fungi incertae sedis</taxon>
        <taxon>Mucoromycota</taxon>
        <taxon>Glomeromycotina</taxon>
        <taxon>Glomeromycetes</taxon>
        <taxon>Archaeosporales</taxon>
        <taxon>Ambisporaceae</taxon>
        <taxon>Ambispora</taxon>
    </lineage>
</organism>
<proteinExistence type="predicted"/>
<comment type="caution">
    <text evidence="2">The sequence shown here is derived from an EMBL/GenBank/DDBJ whole genome shotgun (WGS) entry which is preliminary data.</text>
</comment>
<feature type="signal peptide" evidence="1">
    <location>
        <begin position="1"/>
        <end position="24"/>
    </location>
</feature>
<keyword evidence="1" id="KW-0732">Signal</keyword>